<organism evidence="13 14">
    <name type="scientific">Coraliomargarita akajimensis (strain DSM 45221 / IAM 15411 / JCM 23193 / KCTC 12865 / 04OKA010-24)</name>
    <dbReference type="NCBI Taxonomy" id="583355"/>
    <lineage>
        <taxon>Bacteria</taxon>
        <taxon>Pseudomonadati</taxon>
        <taxon>Verrucomicrobiota</taxon>
        <taxon>Opitutia</taxon>
        <taxon>Puniceicoccales</taxon>
        <taxon>Coraliomargaritaceae</taxon>
        <taxon>Coraliomargarita</taxon>
    </lineage>
</organism>
<evidence type="ECO:0000256" key="7">
    <source>
        <dbReference type="ARBA" id="ARBA00023244"/>
    </source>
</evidence>
<dbReference type="InterPro" id="IPR003043">
    <property type="entry name" value="Uropor_MeTrfase_CS"/>
</dbReference>
<dbReference type="KEGG" id="caa:Caka_1139"/>
<dbReference type="Pfam" id="PF00590">
    <property type="entry name" value="TP_methylase"/>
    <property type="match status" value="1"/>
</dbReference>
<dbReference type="FunFam" id="3.40.1010.10:FF:000001">
    <property type="entry name" value="Siroheme synthase"/>
    <property type="match status" value="1"/>
</dbReference>
<evidence type="ECO:0000259" key="11">
    <source>
        <dbReference type="Pfam" id="PF00590"/>
    </source>
</evidence>
<dbReference type="Proteomes" id="UP000000925">
    <property type="component" value="Chromosome"/>
</dbReference>
<evidence type="ECO:0000256" key="9">
    <source>
        <dbReference type="ARBA" id="ARBA00060548"/>
    </source>
</evidence>
<dbReference type="EC" id="2.1.1.107" evidence="2"/>
<dbReference type="Gene3D" id="3.40.50.10090">
    <property type="match status" value="2"/>
</dbReference>
<dbReference type="InterPro" id="IPR035996">
    <property type="entry name" value="4pyrrol_Methylase_sf"/>
</dbReference>
<evidence type="ECO:0000256" key="2">
    <source>
        <dbReference type="ARBA" id="ARBA00012162"/>
    </source>
</evidence>
<keyword evidence="7" id="KW-0627">Porphyrin biosynthesis</keyword>
<dbReference type="GO" id="GO:0004852">
    <property type="term" value="F:uroporphyrinogen-III synthase activity"/>
    <property type="evidence" value="ECO:0007669"/>
    <property type="project" value="InterPro"/>
</dbReference>
<keyword evidence="5 10" id="KW-0808">Transferase</keyword>
<dbReference type="GO" id="GO:0032259">
    <property type="term" value="P:methylation"/>
    <property type="evidence" value="ECO:0007669"/>
    <property type="project" value="UniProtKB-KW"/>
</dbReference>
<dbReference type="HOGENOM" id="CLU_011276_6_0_0"/>
<accession>D5EI94</accession>
<evidence type="ECO:0000256" key="1">
    <source>
        <dbReference type="ARBA" id="ARBA00005879"/>
    </source>
</evidence>
<proteinExistence type="inferred from homology"/>
<evidence type="ECO:0000259" key="12">
    <source>
        <dbReference type="Pfam" id="PF02602"/>
    </source>
</evidence>
<dbReference type="Gene3D" id="3.30.950.10">
    <property type="entry name" value="Methyltransferase, Cobalt-precorrin-4 Transmethylase, Domain 2"/>
    <property type="match status" value="1"/>
</dbReference>
<dbReference type="InterPro" id="IPR000878">
    <property type="entry name" value="4pyrrol_Mease"/>
</dbReference>
<gene>
    <name evidence="13" type="ordered locus">Caka_1139</name>
</gene>
<evidence type="ECO:0000313" key="14">
    <source>
        <dbReference type="Proteomes" id="UP000000925"/>
    </source>
</evidence>
<evidence type="ECO:0000256" key="10">
    <source>
        <dbReference type="RuleBase" id="RU003960"/>
    </source>
</evidence>
<evidence type="ECO:0000256" key="6">
    <source>
        <dbReference type="ARBA" id="ARBA00022691"/>
    </source>
</evidence>
<dbReference type="InterPro" id="IPR006366">
    <property type="entry name" value="CobA/CysG_C"/>
</dbReference>
<evidence type="ECO:0000256" key="4">
    <source>
        <dbReference type="ARBA" id="ARBA00022603"/>
    </source>
</evidence>
<dbReference type="Pfam" id="PF02602">
    <property type="entry name" value="HEM4"/>
    <property type="match status" value="1"/>
</dbReference>
<dbReference type="InterPro" id="IPR014777">
    <property type="entry name" value="4pyrrole_Mease_sub1"/>
</dbReference>
<dbReference type="InterPro" id="IPR050161">
    <property type="entry name" value="Siro_Cobalamin_biosynth"/>
</dbReference>
<feature type="domain" description="Tetrapyrrole methylase" evidence="11">
    <location>
        <begin position="20"/>
        <end position="231"/>
    </location>
</feature>
<dbReference type="CDD" id="cd11642">
    <property type="entry name" value="SUMT"/>
    <property type="match status" value="1"/>
</dbReference>
<dbReference type="NCBIfam" id="NF004790">
    <property type="entry name" value="PRK06136.1"/>
    <property type="match status" value="1"/>
</dbReference>
<evidence type="ECO:0000313" key="13">
    <source>
        <dbReference type="EMBL" id="ADE54160.1"/>
    </source>
</evidence>
<dbReference type="GO" id="GO:0009236">
    <property type="term" value="P:cobalamin biosynthetic process"/>
    <property type="evidence" value="ECO:0007669"/>
    <property type="project" value="UniProtKB-KW"/>
</dbReference>
<keyword evidence="4 10" id="KW-0489">Methyltransferase</keyword>
<dbReference type="NCBIfam" id="TIGR01469">
    <property type="entry name" value="cobA_cysG_Cterm"/>
    <property type="match status" value="1"/>
</dbReference>
<dbReference type="InterPro" id="IPR014776">
    <property type="entry name" value="4pyrrole_Mease_sub2"/>
</dbReference>
<comment type="pathway">
    <text evidence="9">Cofactor biosynthesis; adenosylcobalamin biosynthesis; precorrin-2 from uroporphyrinogen III: step 1/1.</text>
</comment>
<dbReference type="AlphaFoldDB" id="D5EI94"/>
<keyword evidence="6" id="KW-0949">S-adenosyl-L-methionine</keyword>
<dbReference type="OrthoDB" id="9815856at2"/>
<reference evidence="13 14" key="1">
    <citation type="journal article" date="2010" name="Stand. Genomic Sci.">
        <title>Complete genome sequence of Coraliomargarita akajimensis type strain (04OKA010-24).</title>
        <authorList>
            <person name="Mavromatis K."/>
            <person name="Abt B."/>
            <person name="Brambilla E."/>
            <person name="Lapidus A."/>
            <person name="Copeland A."/>
            <person name="Deshpande S."/>
            <person name="Nolan M."/>
            <person name="Lucas S."/>
            <person name="Tice H."/>
            <person name="Cheng J.F."/>
            <person name="Han C."/>
            <person name="Detter J.C."/>
            <person name="Woyke T."/>
            <person name="Goodwin L."/>
            <person name="Pitluck S."/>
            <person name="Held B."/>
            <person name="Brettin T."/>
            <person name="Tapia R."/>
            <person name="Ivanova N."/>
            <person name="Mikhailova N."/>
            <person name="Pati A."/>
            <person name="Liolios K."/>
            <person name="Chen A."/>
            <person name="Palaniappan K."/>
            <person name="Land M."/>
            <person name="Hauser L."/>
            <person name="Chang Y.J."/>
            <person name="Jeffries C.D."/>
            <person name="Rohde M."/>
            <person name="Goker M."/>
            <person name="Bristow J."/>
            <person name="Eisen J.A."/>
            <person name="Markowitz V."/>
            <person name="Hugenholtz P."/>
            <person name="Klenk H.P."/>
            <person name="Kyrpides N.C."/>
        </authorList>
    </citation>
    <scope>NUCLEOTIDE SEQUENCE [LARGE SCALE GENOMIC DNA]</scope>
    <source>
        <strain evidence="14">DSM 45221 / IAM 15411 / JCM 23193 / KCTC 12865</strain>
    </source>
</reference>
<dbReference type="eggNOG" id="COG1587">
    <property type="taxonomic scope" value="Bacteria"/>
</dbReference>
<dbReference type="InterPro" id="IPR003754">
    <property type="entry name" value="4pyrrol_synth_uPrphyn_synth"/>
</dbReference>
<dbReference type="Gene3D" id="3.40.1010.10">
    <property type="entry name" value="Cobalt-precorrin-4 Transmethylase, Domain 1"/>
    <property type="match status" value="1"/>
</dbReference>
<dbReference type="SUPFAM" id="SSF69618">
    <property type="entry name" value="HemD-like"/>
    <property type="match status" value="1"/>
</dbReference>
<dbReference type="FunFam" id="3.30.950.10:FF:000001">
    <property type="entry name" value="Siroheme synthase"/>
    <property type="match status" value="1"/>
</dbReference>
<dbReference type="PROSITE" id="PS00839">
    <property type="entry name" value="SUMT_1"/>
    <property type="match status" value="1"/>
</dbReference>
<keyword evidence="3" id="KW-0169">Cobalamin biosynthesis</keyword>
<dbReference type="STRING" id="583355.Caka_1139"/>
<dbReference type="PANTHER" id="PTHR45790:SF3">
    <property type="entry name" value="S-ADENOSYL-L-METHIONINE-DEPENDENT UROPORPHYRINOGEN III METHYLTRANSFERASE, CHLOROPLASTIC"/>
    <property type="match status" value="1"/>
</dbReference>
<dbReference type="GO" id="GO:0019354">
    <property type="term" value="P:siroheme biosynthetic process"/>
    <property type="evidence" value="ECO:0007669"/>
    <property type="project" value="InterPro"/>
</dbReference>
<protein>
    <recommendedName>
        <fullName evidence="2">uroporphyrinogen-III C-methyltransferase</fullName>
        <ecNumber evidence="2">2.1.1.107</ecNumber>
    </recommendedName>
</protein>
<dbReference type="CDD" id="cd06578">
    <property type="entry name" value="HemD"/>
    <property type="match status" value="1"/>
</dbReference>
<sequence>MLTPVFCLLNSLKDMSEKGKVYLIGAGPGDPGLVTVRARQLIETADCIVYDYLANPKLMDWARPEAERIYVGKRSGLHSIPQDEIEEILVDRANKGLQVVRLKGGDPFVFGRGGEEVSELQTDGIAFEIVPGVTAALAAAAYAGIPLSHRAYSSSITFLTGHENPEKQTLSIDFKQYGQTAGTLCLYMSLGQLPRILGELKDGGMSGETPVGIIQWATLNRQRSVYGTVDSIIDDITAAGIGTPAMIIIGEVVAKRSQTKWFEGRPLFGKRLVVTRAREQAGQLTQLLEEQGAEVLELPFIEVKEHFEPNTLTEVFAEMAVYEWIIFTSANGVKTFFELFYKAYQDIRCLGPMRIAAVGAATAREIEKHHLKVDLIPPKANADALATKFIEDEGIDSVKMLVVTGNQNRETLVKRLEDEGRAIVDTLPLYKTSRTNLSQHPAAERYRKEGADAVLFTSSSTVKSFMDQQSVLELEDGAREPVFGSIGPLTSKTLSELDLPIAFEAAQSSLDHFVVETISHFNESES</sequence>
<feature type="domain" description="Tetrapyrrole biosynthesis uroporphyrinogen III synthase" evidence="12">
    <location>
        <begin position="283"/>
        <end position="513"/>
    </location>
</feature>
<comment type="similarity">
    <text evidence="1 10">Belongs to the precorrin methyltransferase family.</text>
</comment>
<evidence type="ECO:0000256" key="3">
    <source>
        <dbReference type="ARBA" id="ARBA00022573"/>
    </source>
</evidence>
<comment type="pathway">
    <text evidence="8">Porphyrin-containing compound metabolism; siroheme biosynthesis; precorrin-2 from uroporphyrinogen III: step 1/1.</text>
</comment>
<dbReference type="PROSITE" id="PS00840">
    <property type="entry name" value="SUMT_2"/>
    <property type="match status" value="1"/>
</dbReference>
<evidence type="ECO:0000256" key="8">
    <source>
        <dbReference type="ARBA" id="ARBA00025705"/>
    </source>
</evidence>
<dbReference type="EMBL" id="CP001998">
    <property type="protein sequence ID" value="ADE54160.1"/>
    <property type="molecule type" value="Genomic_DNA"/>
</dbReference>
<dbReference type="eggNOG" id="COG0007">
    <property type="taxonomic scope" value="Bacteria"/>
</dbReference>
<dbReference type="GO" id="GO:0004851">
    <property type="term" value="F:uroporphyrin-III C-methyltransferase activity"/>
    <property type="evidence" value="ECO:0007669"/>
    <property type="project" value="UniProtKB-EC"/>
</dbReference>
<keyword evidence="14" id="KW-1185">Reference proteome</keyword>
<dbReference type="PANTHER" id="PTHR45790">
    <property type="entry name" value="SIROHEME SYNTHASE-RELATED"/>
    <property type="match status" value="1"/>
</dbReference>
<name>D5EI94_CORAD</name>
<dbReference type="InterPro" id="IPR036108">
    <property type="entry name" value="4pyrrol_syn_uPrphyn_synt_sf"/>
</dbReference>
<dbReference type="SUPFAM" id="SSF53790">
    <property type="entry name" value="Tetrapyrrole methylase"/>
    <property type="match status" value="1"/>
</dbReference>
<evidence type="ECO:0000256" key="5">
    <source>
        <dbReference type="ARBA" id="ARBA00022679"/>
    </source>
</evidence>